<keyword evidence="3" id="KW-1185">Reference proteome</keyword>
<feature type="region of interest" description="Disordered" evidence="1">
    <location>
        <begin position="1"/>
        <end position="21"/>
    </location>
</feature>
<dbReference type="EMBL" id="CAUJNA010001302">
    <property type="protein sequence ID" value="CAJ1385918.1"/>
    <property type="molecule type" value="Genomic_DNA"/>
</dbReference>
<organism evidence="2 3">
    <name type="scientific">Effrenium voratum</name>
    <dbReference type="NCBI Taxonomy" id="2562239"/>
    <lineage>
        <taxon>Eukaryota</taxon>
        <taxon>Sar</taxon>
        <taxon>Alveolata</taxon>
        <taxon>Dinophyceae</taxon>
        <taxon>Suessiales</taxon>
        <taxon>Symbiodiniaceae</taxon>
        <taxon>Effrenium</taxon>
    </lineage>
</organism>
<evidence type="ECO:0000313" key="3">
    <source>
        <dbReference type="Proteomes" id="UP001178507"/>
    </source>
</evidence>
<feature type="compositionally biased region" description="Low complexity" evidence="1">
    <location>
        <begin position="1"/>
        <end position="10"/>
    </location>
</feature>
<proteinExistence type="predicted"/>
<feature type="compositionally biased region" description="Basic and acidic residues" evidence="1">
    <location>
        <begin position="206"/>
        <end position="216"/>
    </location>
</feature>
<protein>
    <submittedName>
        <fullName evidence="2">Uncharacterized protein</fullName>
    </submittedName>
</protein>
<reference evidence="2" key="1">
    <citation type="submission" date="2023-08" db="EMBL/GenBank/DDBJ databases">
        <authorList>
            <person name="Chen Y."/>
            <person name="Shah S."/>
            <person name="Dougan E. K."/>
            <person name="Thang M."/>
            <person name="Chan C."/>
        </authorList>
    </citation>
    <scope>NUCLEOTIDE SEQUENCE</scope>
</reference>
<dbReference type="Proteomes" id="UP001178507">
    <property type="component" value="Unassembled WGS sequence"/>
</dbReference>
<comment type="caution">
    <text evidence="2">The sequence shown here is derived from an EMBL/GenBank/DDBJ whole genome shotgun (WGS) entry which is preliminary data.</text>
</comment>
<feature type="region of interest" description="Disordered" evidence="1">
    <location>
        <begin position="62"/>
        <end position="81"/>
    </location>
</feature>
<sequence>MTAGAASSGSRANRWAKHAAERDAEIQSAAIALQVLLPEIAEGKIQQCLRENSGDADIAWKQLQTNDQASPHAPSESDDDMAAILAAIEIAERADVANEAPSSQESEEEARSVLAQALEASEAMQAPVEPMETSPEPANVPQAPVEETEEVISQEPDAREWPKATVQPEALEETPVKASMVQETPRVPDWLPLLKPKLVPNARRSSNFDRQTERLKAALGPAPKPVSVPSAHDLDVRGKTRGGG</sequence>
<accession>A0AA36IDV6</accession>
<feature type="region of interest" description="Disordered" evidence="1">
    <location>
        <begin position="95"/>
        <end position="183"/>
    </location>
</feature>
<evidence type="ECO:0000313" key="2">
    <source>
        <dbReference type="EMBL" id="CAJ1385918.1"/>
    </source>
</evidence>
<name>A0AA36IDV6_9DINO</name>
<gene>
    <name evidence="2" type="ORF">EVOR1521_LOCUS12405</name>
</gene>
<evidence type="ECO:0000256" key="1">
    <source>
        <dbReference type="SAM" id="MobiDB-lite"/>
    </source>
</evidence>
<dbReference type="AlphaFoldDB" id="A0AA36IDV6"/>
<feature type="region of interest" description="Disordered" evidence="1">
    <location>
        <begin position="200"/>
        <end position="244"/>
    </location>
</feature>